<dbReference type="OrthoDB" id="527209at2759"/>
<feature type="compositionally biased region" description="Basic and acidic residues" evidence="1">
    <location>
        <begin position="1"/>
        <end position="13"/>
    </location>
</feature>
<dbReference type="PANTHER" id="PTHR23093">
    <property type="entry name" value="SIMILAR TO CHROMOSOME 3 OPEN READING FRAME 20"/>
    <property type="match status" value="1"/>
</dbReference>
<dbReference type="AlphaFoldDB" id="A0A6P8EZK9"/>
<keyword evidence="3" id="KW-1185">Reference proteome</keyword>
<gene>
    <name evidence="4" type="primary">LOC105898066</name>
</gene>
<dbReference type="KEGG" id="char:105898066"/>
<dbReference type="Proteomes" id="UP000515152">
    <property type="component" value="Chromosome 2"/>
</dbReference>
<dbReference type="InterPro" id="IPR029281">
    <property type="entry name" value="FAM194_C"/>
</dbReference>
<name>A0A6P8EZK9_CLUHA</name>
<feature type="domain" description="FAM194 C-terminal" evidence="2">
    <location>
        <begin position="359"/>
        <end position="549"/>
    </location>
</feature>
<dbReference type="RefSeq" id="XP_031416307.1">
    <property type="nucleotide sequence ID" value="XM_031560447.1"/>
</dbReference>
<evidence type="ECO:0000259" key="2">
    <source>
        <dbReference type="Pfam" id="PF14977"/>
    </source>
</evidence>
<sequence>MSKKLEGENDKTSRSTHRSVESPPLELTLANLHRLEKELEGLDRLYGSSLSIEGYVKSTEHLLGETSQKSKKAPREGHRSLSRNSSTSTSPECVDSLALNGTVITRISRSTQTDWNRVSQRHSQSICSQTEECVPNHEKSPLEHEEHKGIHSEEMVEMEIIEDNEEAATKSKDTQALPQVEHLTRIPILTSSSDSSGKLPECELPSILCEYCRQAKKPPVTLEQMGKTTDPEELFCCEVAWRMADLFPEEEEDEKASKSVQKATKINDVNPHPLSKAETKERTEQRLRDLQPIRSQGSNYPSGLYSRQRGKSVVCYRLSNDLWNIQEESQLPEMEIITPPETVTLPDKEPGVKRKKMLIRDHMNGKTFVLIFPDGTGHVFYPSGRIAVLISSVHPGHFIYVILEDAPLLPSIQAIFTSRGQATCYHPNGLVWVNLTRLGGTWCSEAGALKRRWSWLDHSIHVHAPPFQPINITLSPNISIRIWTQENIHLTFTAGKNSVRFNMGTKLKVENTKGFMLPGPDILESYLHKKHFEISSLLQHLQTSISFPKPEPGQMKSQYTLLAQCERLKGQAKKQKKSSKKTKLPSIFKEIVLLAVKESGFN</sequence>
<dbReference type="PANTHER" id="PTHR23093:SF18">
    <property type="entry name" value="GLUTAMATE RICH 6"/>
    <property type="match status" value="1"/>
</dbReference>
<protein>
    <submittedName>
        <fullName evidence="4">Glutamate-rich protein 6 isoform X1</fullName>
    </submittedName>
</protein>
<accession>A0A6P8EZK9</accession>
<feature type="region of interest" description="Disordered" evidence="1">
    <location>
        <begin position="63"/>
        <end position="94"/>
    </location>
</feature>
<dbReference type="Pfam" id="PF14977">
    <property type="entry name" value="FAM194"/>
    <property type="match status" value="1"/>
</dbReference>
<dbReference type="GeneID" id="105898066"/>
<feature type="region of interest" description="Disordered" evidence="1">
    <location>
        <begin position="1"/>
        <end position="26"/>
    </location>
</feature>
<organism evidence="3 4">
    <name type="scientific">Clupea harengus</name>
    <name type="common">Atlantic herring</name>
    <dbReference type="NCBI Taxonomy" id="7950"/>
    <lineage>
        <taxon>Eukaryota</taxon>
        <taxon>Metazoa</taxon>
        <taxon>Chordata</taxon>
        <taxon>Craniata</taxon>
        <taxon>Vertebrata</taxon>
        <taxon>Euteleostomi</taxon>
        <taxon>Actinopterygii</taxon>
        <taxon>Neopterygii</taxon>
        <taxon>Teleostei</taxon>
        <taxon>Clupei</taxon>
        <taxon>Clupeiformes</taxon>
        <taxon>Clupeoidei</taxon>
        <taxon>Clupeidae</taxon>
        <taxon>Clupea</taxon>
    </lineage>
</organism>
<proteinExistence type="predicted"/>
<evidence type="ECO:0000313" key="3">
    <source>
        <dbReference type="Proteomes" id="UP000515152"/>
    </source>
</evidence>
<evidence type="ECO:0000256" key="1">
    <source>
        <dbReference type="SAM" id="MobiDB-lite"/>
    </source>
</evidence>
<reference evidence="4" key="1">
    <citation type="submission" date="2025-08" db="UniProtKB">
        <authorList>
            <consortium name="RefSeq"/>
        </authorList>
    </citation>
    <scope>IDENTIFICATION</scope>
</reference>
<evidence type="ECO:0000313" key="4">
    <source>
        <dbReference type="RefSeq" id="XP_031416307.1"/>
    </source>
</evidence>